<dbReference type="AlphaFoldDB" id="E1L576"/>
<evidence type="ECO:0000313" key="7">
    <source>
        <dbReference type="Proteomes" id="UP000004211"/>
    </source>
</evidence>
<dbReference type="eggNOG" id="COG0732">
    <property type="taxonomic scope" value="Bacteria"/>
</dbReference>
<accession>E1L576</accession>
<evidence type="ECO:0000256" key="1">
    <source>
        <dbReference type="ARBA" id="ARBA00010923"/>
    </source>
</evidence>
<dbReference type="REBASE" id="440884">
    <property type="entry name" value="S.Vat6ORF1372P"/>
</dbReference>
<keyword evidence="3" id="KW-0238">DNA-binding</keyword>
<dbReference type="InterPro" id="IPR052021">
    <property type="entry name" value="Type-I_RS_S_subunit"/>
</dbReference>
<dbReference type="Proteomes" id="UP000004211">
    <property type="component" value="Unassembled WGS sequence"/>
</dbReference>
<dbReference type="Gene3D" id="3.90.220.20">
    <property type="entry name" value="DNA methylase specificity domains"/>
    <property type="match status" value="2"/>
</dbReference>
<sequence>MGNKPRIRFKGFTEDWEQRKLGSIGSTYTGLSGKTKEDFGHGEAQYITYLNVFQNTISDITMTDKVEIDITQNEVKYGDVLFTTSSETPEEVGMSSVWLGDTPNIYLNSFCFGFRPNQKIDPYFLGYSLRAPYMRDKIKILAQGISRYNISKNKVMELEISLPNNEEQKLLGTFLQRIDLIITLHQCKLEKLKLMKKALLQKLFPKNGKHIPEIRFKGFTDAWEQRKLGECMNSFAYGLNAAAKEYDGMHKYIRITDIDDETHNFIQSNLTSPDIDFNTDVSDYKLNVGDIVFARTGASVGKTYLYNPNDGDLYYAGFLIRGKVKDDYDAGFIYQNTLTKDYDAFIKITSQRSGQPGVNSKEYATFRLNIPCKDEQRKISKVLNSLDELFTLHQRKLERLQEVKKDLLQKMFV</sequence>
<proteinExistence type="inferred from homology"/>
<keyword evidence="4" id="KW-0175">Coiled coil</keyword>
<dbReference type="SUPFAM" id="SSF116734">
    <property type="entry name" value="DNA methylase specificity domain"/>
    <property type="match status" value="2"/>
</dbReference>
<dbReference type="InterPro" id="IPR044946">
    <property type="entry name" value="Restrct_endonuc_typeI_TRD_sf"/>
</dbReference>
<dbReference type="Pfam" id="PF01420">
    <property type="entry name" value="Methylase_S"/>
    <property type="match status" value="2"/>
</dbReference>
<dbReference type="GO" id="GO:0009307">
    <property type="term" value="P:DNA restriction-modification system"/>
    <property type="evidence" value="ECO:0007669"/>
    <property type="project" value="UniProtKB-KW"/>
</dbReference>
<evidence type="ECO:0000313" key="6">
    <source>
        <dbReference type="EMBL" id="EFL56597.1"/>
    </source>
</evidence>
<dbReference type="CDD" id="cd17521">
    <property type="entry name" value="RMtype1_S_Sau13435ORF2165P_TRD2-CR2_like"/>
    <property type="match status" value="1"/>
</dbReference>
<dbReference type="InterPro" id="IPR000055">
    <property type="entry name" value="Restrct_endonuc_typeI_TRD"/>
</dbReference>
<keyword evidence="2" id="KW-0680">Restriction system</keyword>
<comment type="caution">
    <text evidence="6">The sequence shown here is derived from an EMBL/GenBank/DDBJ whole genome shotgun (WGS) entry which is preliminary data.</text>
</comment>
<evidence type="ECO:0000256" key="3">
    <source>
        <dbReference type="ARBA" id="ARBA00023125"/>
    </source>
</evidence>
<gene>
    <name evidence="6" type="ORF">HMPREF9321_1371</name>
</gene>
<dbReference type="EMBL" id="AEDR01000019">
    <property type="protein sequence ID" value="EFL56597.1"/>
    <property type="molecule type" value="Genomic_DNA"/>
</dbReference>
<reference evidence="6 7" key="1">
    <citation type="submission" date="2010-08" db="EMBL/GenBank/DDBJ databases">
        <authorList>
            <person name="Durkin A.S."/>
            <person name="Madupu R."/>
            <person name="Torralba M."/>
            <person name="Gillis M."/>
            <person name="Methe B."/>
            <person name="Sutton G."/>
            <person name="Nelson K.E."/>
        </authorList>
    </citation>
    <scope>NUCLEOTIDE SEQUENCE [LARGE SCALE GENOMIC DNA]</scope>
    <source>
        <strain evidence="6 7">ACS-049-V-Sch6</strain>
    </source>
</reference>
<organism evidence="6 7">
    <name type="scientific">Veillonella atypica ACS-049-V-Sch6</name>
    <dbReference type="NCBI Taxonomy" id="866776"/>
    <lineage>
        <taxon>Bacteria</taxon>
        <taxon>Bacillati</taxon>
        <taxon>Bacillota</taxon>
        <taxon>Negativicutes</taxon>
        <taxon>Veillonellales</taxon>
        <taxon>Veillonellaceae</taxon>
        <taxon>Veillonella</taxon>
    </lineage>
</organism>
<dbReference type="PANTHER" id="PTHR30408">
    <property type="entry name" value="TYPE-1 RESTRICTION ENZYME ECOKI SPECIFICITY PROTEIN"/>
    <property type="match status" value="1"/>
</dbReference>
<dbReference type="GO" id="GO:0003677">
    <property type="term" value="F:DNA binding"/>
    <property type="evidence" value="ECO:0007669"/>
    <property type="project" value="UniProtKB-KW"/>
</dbReference>
<evidence type="ECO:0000256" key="4">
    <source>
        <dbReference type="SAM" id="Coils"/>
    </source>
</evidence>
<feature type="domain" description="Type I restriction modification DNA specificity" evidence="5">
    <location>
        <begin position="14"/>
        <end position="193"/>
    </location>
</feature>
<evidence type="ECO:0000256" key="2">
    <source>
        <dbReference type="ARBA" id="ARBA00022747"/>
    </source>
</evidence>
<dbReference type="PANTHER" id="PTHR30408:SF12">
    <property type="entry name" value="TYPE I RESTRICTION ENZYME MJAVIII SPECIFICITY SUBUNIT"/>
    <property type="match status" value="1"/>
</dbReference>
<dbReference type="RefSeq" id="WP_005376293.1">
    <property type="nucleotide sequence ID" value="NZ_AEDR01000019.1"/>
</dbReference>
<protein>
    <submittedName>
        <fullName evidence="6">Type I restriction modification DNA specificity domain protein</fullName>
    </submittedName>
</protein>
<evidence type="ECO:0000259" key="5">
    <source>
        <dbReference type="Pfam" id="PF01420"/>
    </source>
</evidence>
<feature type="domain" description="Type I restriction modification DNA specificity" evidence="5">
    <location>
        <begin position="223"/>
        <end position="401"/>
    </location>
</feature>
<name>E1L576_9FIRM</name>
<feature type="coiled-coil region" evidence="4">
    <location>
        <begin position="383"/>
        <end position="410"/>
    </location>
</feature>
<comment type="similarity">
    <text evidence="1">Belongs to the type-I restriction system S methylase family.</text>
</comment>